<gene>
    <name evidence="3" type="ORF">GCM10009839_57510</name>
</gene>
<dbReference type="InterPro" id="IPR013658">
    <property type="entry name" value="SGL"/>
</dbReference>
<keyword evidence="4" id="KW-1185">Reference proteome</keyword>
<evidence type="ECO:0000256" key="1">
    <source>
        <dbReference type="SAM" id="MobiDB-lite"/>
    </source>
</evidence>
<reference evidence="3 4" key="1">
    <citation type="journal article" date="2019" name="Int. J. Syst. Evol. Microbiol.">
        <title>The Global Catalogue of Microorganisms (GCM) 10K type strain sequencing project: providing services to taxonomists for standard genome sequencing and annotation.</title>
        <authorList>
            <consortium name="The Broad Institute Genomics Platform"/>
            <consortium name="The Broad Institute Genome Sequencing Center for Infectious Disease"/>
            <person name="Wu L."/>
            <person name="Ma J."/>
        </authorList>
    </citation>
    <scope>NUCLEOTIDE SEQUENCE [LARGE SCALE GENOMIC DNA]</scope>
    <source>
        <strain evidence="3 4">JCM 16014</strain>
    </source>
</reference>
<sequence>MAQRTKMAALRWTPPPNPAPVRRRGDVRTLPELRRIELPGAGPEHMAVDAWGTLYTGLADGRIVRVTPEGEVRTVTNTGGRPLGLELHGEDRLLVCDALRGLLEVQLSKGTVGVLAAKVDGEPLTFCSNVAVGPDDAVYFTQSSRRYNLDEYRGDLLEHSATGRLLRLGADGAAEVVADGFAFANGLVLIDDGAAAVVAETGGYALTQVALSGPDAGARTPFGAPLAGFPDNLTADTHGLIWIAMASPRDPLLDWLLPRNPRLRHSVWATPERLQPGEKDVAWAVAVNSAGTVVHDLRAWGVDYHMVTSVRRRGDTLYFGSLTERAIAVVELETGTAQ</sequence>
<dbReference type="RefSeq" id="WP_344668786.1">
    <property type="nucleotide sequence ID" value="NZ_BAAAQN010000039.1"/>
</dbReference>
<dbReference type="EMBL" id="BAAAQN010000039">
    <property type="protein sequence ID" value="GAA2045834.1"/>
    <property type="molecule type" value="Genomic_DNA"/>
</dbReference>
<protein>
    <submittedName>
        <fullName evidence="3">SMP-30/gluconolactonase/LRE family protein</fullName>
    </submittedName>
</protein>
<dbReference type="SUPFAM" id="SSF63829">
    <property type="entry name" value="Calcium-dependent phosphotriesterase"/>
    <property type="match status" value="1"/>
</dbReference>
<name>A0ABN2UYM6_9ACTN</name>
<proteinExistence type="predicted"/>
<evidence type="ECO:0000259" key="2">
    <source>
        <dbReference type="Pfam" id="PF08450"/>
    </source>
</evidence>
<organism evidence="3 4">
    <name type="scientific">Catenulispora yoronensis</name>
    <dbReference type="NCBI Taxonomy" id="450799"/>
    <lineage>
        <taxon>Bacteria</taxon>
        <taxon>Bacillati</taxon>
        <taxon>Actinomycetota</taxon>
        <taxon>Actinomycetes</taxon>
        <taxon>Catenulisporales</taxon>
        <taxon>Catenulisporaceae</taxon>
        <taxon>Catenulispora</taxon>
    </lineage>
</organism>
<dbReference type="Pfam" id="PF08450">
    <property type="entry name" value="SGL"/>
    <property type="match status" value="1"/>
</dbReference>
<dbReference type="PANTHER" id="PTHR10426:SF88">
    <property type="entry name" value="ADIPOCYTE PLASMA MEMBRANE-ASSOCIATED PROTEIN HEMOMUCIN-RELATED"/>
    <property type="match status" value="1"/>
</dbReference>
<feature type="region of interest" description="Disordered" evidence="1">
    <location>
        <begin position="1"/>
        <end position="24"/>
    </location>
</feature>
<dbReference type="InterPro" id="IPR011042">
    <property type="entry name" value="6-blade_b-propeller_TolB-like"/>
</dbReference>
<dbReference type="Proteomes" id="UP001500751">
    <property type="component" value="Unassembled WGS sequence"/>
</dbReference>
<evidence type="ECO:0000313" key="4">
    <source>
        <dbReference type="Proteomes" id="UP001500751"/>
    </source>
</evidence>
<dbReference type="Gene3D" id="2.120.10.30">
    <property type="entry name" value="TolB, C-terminal domain"/>
    <property type="match status" value="1"/>
</dbReference>
<dbReference type="PANTHER" id="PTHR10426">
    <property type="entry name" value="STRICTOSIDINE SYNTHASE-RELATED"/>
    <property type="match status" value="1"/>
</dbReference>
<evidence type="ECO:0000313" key="3">
    <source>
        <dbReference type="EMBL" id="GAA2045834.1"/>
    </source>
</evidence>
<comment type="caution">
    <text evidence="3">The sequence shown here is derived from an EMBL/GenBank/DDBJ whole genome shotgun (WGS) entry which is preliminary data.</text>
</comment>
<feature type="domain" description="SMP-30/Gluconolactonase/LRE-like region" evidence="2">
    <location>
        <begin position="60"/>
        <end position="247"/>
    </location>
</feature>
<accession>A0ABN2UYM6</accession>